<organism evidence="1 2">
    <name type="scientific">Corallococcus macrosporus</name>
    <dbReference type="NCBI Taxonomy" id="35"/>
    <lineage>
        <taxon>Bacteria</taxon>
        <taxon>Pseudomonadati</taxon>
        <taxon>Myxococcota</taxon>
        <taxon>Myxococcia</taxon>
        <taxon>Myxococcales</taxon>
        <taxon>Cystobacterineae</taxon>
        <taxon>Myxococcaceae</taxon>
        <taxon>Corallococcus</taxon>
    </lineage>
</organism>
<protein>
    <submittedName>
        <fullName evidence="1">Uncharacterized protein</fullName>
    </submittedName>
</protein>
<accession>A0ABS3DLY2</accession>
<evidence type="ECO:0000313" key="2">
    <source>
        <dbReference type="Proteomes" id="UP000664052"/>
    </source>
</evidence>
<sequence>MPLGSPRHESLLRDVAVRLEALKPRLASARLTPQIQGLLAAISRHVTAANEYLLGARRGMSLPRMDVEMHLEQALARCKELEAALNRM</sequence>
<proteinExistence type="predicted"/>
<gene>
    <name evidence="1" type="ORF">JYK02_33045</name>
</gene>
<keyword evidence="2" id="KW-1185">Reference proteome</keyword>
<name>A0ABS3DLY2_9BACT</name>
<reference evidence="1 2" key="1">
    <citation type="submission" date="2021-02" db="EMBL/GenBank/DDBJ databases">
        <title>De Novo genome assembly of isolated myxobacteria.</title>
        <authorList>
            <person name="Stevens D.C."/>
        </authorList>
    </citation>
    <scope>NUCLEOTIDE SEQUENCE [LARGE SCALE GENOMIC DNA]</scope>
    <source>
        <strain evidence="1 2">ATCC 29039</strain>
    </source>
</reference>
<comment type="caution">
    <text evidence="1">The sequence shown here is derived from an EMBL/GenBank/DDBJ whole genome shotgun (WGS) entry which is preliminary data.</text>
</comment>
<dbReference type="EMBL" id="JAFIMU010000011">
    <property type="protein sequence ID" value="MBN8232351.1"/>
    <property type="molecule type" value="Genomic_DNA"/>
</dbReference>
<evidence type="ECO:0000313" key="1">
    <source>
        <dbReference type="EMBL" id="MBN8232351.1"/>
    </source>
</evidence>
<dbReference type="RefSeq" id="WP_207056898.1">
    <property type="nucleotide sequence ID" value="NZ_JAFIMU010000011.1"/>
</dbReference>
<dbReference type="Proteomes" id="UP000664052">
    <property type="component" value="Unassembled WGS sequence"/>
</dbReference>